<dbReference type="PANTHER" id="PTHR47396">
    <property type="entry name" value="TYPE I RESTRICTION ENZYME ECOKI R PROTEIN"/>
    <property type="match status" value="1"/>
</dbReference>
<feature type="domain" description="Helicase C-terminal" evidence="3">
    <location>
        <begin position="351"/>
        <end position="515"/>
    </location>
</feature>
<dbReference type="Pfam" id="PF00271">
    <property type="entry name" value="Helicase_C"/>
    <property type="match status" value="1"/>
</dbReference>
<proteinExistence type="predicted"/>
<evidence type="ECO:0000313" key="4">
    <source>
        <dbReference type="EMBL" id="CAB4686327.1"/>
    </source>
</evidence>
<dbReference type="InterPro" id="IPR027417">
    <property type="entry name" value="P-loop_NTPase"/>
</dbReference>
<protein>
    <submittedName>
        <fullName evidence="4">Unannotated protein</fullName>
    </submittedName>
</protein>
<dbReference type="GO" id="GO:0061749">
    <property type="term" value="F:forked DNA-dependent helicase activity"/>
    <property type="evidence" value="ECO:0007669"/>
    <property type="project" value="TreeGrafter"/>
</dbReference>
<evidence type="ECO:0000259" key="3">
    <source>
        <dbReference type="PROSITE" id="PS51194"/>
    </source>
</evidence>
<dbReference type="SUPFAM" id="SSF52540">
    <property type="entry name" value="P-loop containing nucleoside triphosphate hydrolases"/>
    <property type="match status" value="1"/>
</dbReference>
<gene>
    <name evidence="4" type="ORF">UFOPK2399_00330</name>
</gene>
<dbReference type="EMBL" id="CAEZXP010000001">
    <property type="protein sequence ID" value="CAB4686327.1"/>
    <property type="molecule type" value="Genomic_DNA"/>
</dbReference>
<evidence type="ECO:0000259" key="2">
    <source>
        <dbReference type="PROSITE" id="PS51192"/>
    </source>
</evidence>
<dbReference type="PROSITE" id="PS51192">
    <property type="entry name" value="HELICASE_ATP_BIND_1"/>
    <property type="match status" value="1"/>
</dbReference>
<feature type="compositionally biased region" description="Basic residues" evidence="1">
    <location>
        <begin position="831"/>
        <end position="841"/>
    </location>
</feature>
<dbReference type="Pfam" id="PF04851">
    <property type="entry name" value="ResIII"/>
    <property type="match status" value="1"/>
</dbReference>
<dbReference type="GO" id="GO:0070125">
    <property type="term" value="P:mitochondrial translational elongation"/>
    <property type="evidence" value="ECO:0007669"/>
    <property type="project" value="TreeGrafter"/>
</dbReference>
<feature type="domain" description="Helicase ATP-binding" evidence="2">
    <location>
        <begin position="171"/>
        <end position="289"/>
    </location>
</feature>
<name>A0A6J6NIX3_9ZZZZ</name>
<feature type="region of interest" description="Disordered" evidence="1">
    <location>
        <begin position="763"/>
        <end position="883"/>
    </location>
</feature>
<dbReference type="InterPro" id="IPR001650">
    <property type="entry name" value="Helicase_C-like"/>
</dbReference>
<dbReference type="SMART" id="SM00490">
    <property type="entry name" value="HELICc"/>
    <property type="match status" value="1"/>
</dbReference>
<reference evidence="4" key="1">
    <citation type="submission" date="2020-05" db="EMBL/GenBank/DDBJ databases">
        <authorList>
            <person name="Chiriac C."/>
            <person name="Salcher M."/>
            <person name="Ghai R."/>
            <person name="Kavagutti S V."/>
        </authorList>
    </citation>
    <scope>NUCLEOTIDE SEQUENCE</scope>
</reference>
<dbReference type="PANTHER" id="PTHR47396:SF1">
    <property type="entry name" value="ATP-DEPENDENT HELICASE IRC3-RELATED"/>
    <property type="match status" value="1"/>
</dbReference>
<dbReference type="GO" id="GO:0016787">
    <property type="term" value="F:hydrolase activity"/>
    <property type="evidence" value="ECO:0007669"/>
    <property type="project" value="InterPro"/>
</dbReference>
<dbReference type="InterPro" id="IPR050742">
    <property type="entry name" value="Helicase_Restrict-Modif_Enz"/>
</dbReference>
<feature type="compositionally biased region" description="Basic residues" evidence="1">
    <location>
        <begin position="775"/>
        <end position="785"/>
    </location>
</feature>
<feature type="compositionally biased region" description="Low complexity" evidence="1">
    <location>
        <begin position="869"/>
        <end position="883"/>
    </location>
</feature>
<dbReference type="GO" id="GO:0036121">
    <property type="term" value="F:double-stranded DNA helicase activity"/>
    <property type="evidence" value="ECO:0007669"/>
    <property type="project" value="TreeGrafter"/>
</dbReference>
<accession>A0A6J6NIX3</accession>
<dbReference type="AlphaFoldDB" id="A0A6J6NIX3"/>
<feature type="region of interest" description="Disordered" evidence="1">
    <location>
        <begin position="132"/>
        <end position="157"/>
    </location>
</feature>
<dbReference type="GO" id="GO:0005759">
    <property type="term" value="C:mitochondrial matrix"/>
    <property type="evidence" value="ECO:0007669"/>
    <property type="project" value="TreeGrafter"/>
</dbReference>
<dbReference type="Gene3D" id="3.40.50.300">
    <property type="entry name" value="P-loop containing nucleotide triphosphate hydrolases"/>
    <property type="match status" value="2"/>
</dbReference>
<dbReference type="GO" id="GO:0000403">
    <property type="term" value="F:Y-form DNA binding"/>
    <property type="evidence" value="ECO:0007669"/>
    <property type="project" value="TreeGrafter"/>
</dbReference>
<dbReference type="InterPro" id="IPR006935">
    <property type="entry name" value="Helicase/UvrB_N"/>
</dbReference>
<dbReference type="GO" id="GO:0005524">
    <property type="term" value="F:ATP binding"/>
    <property type="evidence" value="ECO:0007669"/>
    <property type="project" value="InterPro"/>
</dbReference>
<feature type="compositionally biased region" description="Acidic residues" evidence="1">
    <location>
        <begin position="796"/>
        <end position="814"/>
    </location>
</feature>
<dbReference type="SMART" id="SM00487">
    <property type="entry name" value="DEXDc"/>
    <property type="match status" value="1"/>
</dbReference>
<dbReference type="PROSITE" id="PS51194">
    <property type="entry name" value="HELICASE_CTER"/>
    <property type="match status" value="1"/>
</dbReference>
<feature type="compositionally biased region" description="Low complexity" evidence="1">
    <location>
        <begin position="815"/>
        <end position="824"/>
    </location>
</feature>
<sequence>MHETATPTPTMSEDFDGIVAAALRAEPWAGEPFLQEGDDPAMVLGSGTAFRRALDAAVAEMDAGLRSPSPDWRVKYGLMLGLARTLSEKPPHLASGTELRRHQVDALAGMLTELIAANQKVVSVTPVAEEVVEDDEDEEDDDLGLPATDVIDDEPAVADDPGAQRRFRFRHPTASGKTIAAAGFVEAARSEGVLILTHRRLLVDQFSRELTEHGYAGRFTEIVIEGAIPPVVNPITIQTYAWFARHVDEISRSAYQLIICDEAHTALGDKTSAAIRSLSEPIYVGMTATEELIAKQVSDVFPASVDDLPLADAARRGLIAPLRCLRVPPVAAINSVPIVGGDFEERALADALDHEALNMAAATLYRERFGDSPGIVYAAGVDHAYNLSTAFRAAGVKAEAVSGRTPPAKLAAILAAYERGEIDVLINAMLLAEGWNSPRATVVMHLAPTASKRIYQQRIGRVMRIHPRKEAGIVVDFTPKSATHHERVVSLHSLLDADFYREGARVTPAPRRRMQRRARRKLTPASWLVPVTPDVRRRALVIQREWQRIDPKFLDNDEQELWATIAGRQLRFDERQAFVQKLMERGASKRALEVFLSTCAAQNPNRRLRLIALADRVATPVERADFDDLVTLVSQAPPWEKDRAAGVRIMLRAIADGKVETVPEQIRARWTWRLARAVRKALDRKASQENLEAKRLLGALANSRGHRHEENAARLVRSALEMPREAAVALLASAEAYTPKSTQLLEAAREQLGTIEEIAAALADDLPAPKSGPSRNRRRRRRKKKGPDGVEVTADGGDDSADGDSDDDGSEAEGETASGGTESTPRPVSAAKKRRRRRKPAGAKPAGESSAASGTDGAVSDTSIPPEPSASAAAPAAPSVPAE</sequence>
<evidence type="ECO:0000256" key="1">
    <source>
        <dbReference type="SAM" id="MobiDB-lite"/>
    </source>
</evidence>
<dbReference type="GO" id="GO:0032042">
    <property type="term" value="P:mitochondrial DNA metabolic process"/>
    <property type="evidence" value="ECO:0007669"/>
    <property type="project" value="TreeGrafter"/>
</dbReference>
<feature type="compositionally biased region" description="Acidic residues" evidence="1">
    <location>
        <begin position="132"/>
        <end position="143"/>
    </location>
</feature>
<dbReference type="InterPro" id="IPR014001">
    <property type="entry name" value="Helicase_ATP-bd"/>
</dbReference>
<organism evidence="4">
    <name type="scientific">freshwater metagenome</name>
    <dbReference type="NCBI Taxonomy" id="449393"/>
    <lineage>
        <taxon>unclassified sequences</taxon>
        <taxon>metagenomes</taxon>
        <taxon>ecological metagenomes</taxon>
    </lineage>
</organism>